<reference evidence="2 3" key="1">
    <citation type="journal article" date="2018" name="Front. Plant Sci.">
        <title>Red Clover (Trifolium pratense) and Zigzag Clover (T. medium) - A Picture of Genomic Similarities and Differences.</title>
        <authorList>
            <person name="Dluhosova J."/>
            <person name="Istvanek J."/>
            <person name="Nedelnik J."/>
            <person name="Repkova J."/>
        </authorList>
    </citation>
    <scope>NUCLEOTIDE SEQUENCE [LARGE SCALE GENOMIC DNA]</scope>
    <source>
        <strain evidence="3">cv. 10/8</strain>
        <tissue evidence="2">Leaf</tissue>
    </source>
</reference>
<organism evidence="2 3">
    <name type="scientific">Trifolium medium</name>
    <dbReference type="NCBI Taxonomy" id="97028"/>
    <lineage>
        <taxon>Eukaryota</taxon>
        <taxon>Viridiplantae</taxon>
        <taxon>Streptophyta</taxon>
        <taxon>Embryophyta</taxon>
        <taxon>Tracheophyta</taxon>
        <taxon>Spermatophyta</taxon>
        <taxon>Magnoliopsida</taxon>
        <taxon>eudicotyledons</taxon>
        <taxon>Gunneridae</taxon>
        <taxon>Pentapetalae</taxon>
        <taxon>rosids</taxon>
        <taxon>fabids</taxon>
        <taxon>Fabales</taxon>
        <taxon>Fabaceae</taxon>
        <taxon>Papilionoideae</taxon>
        <taxon>50 kb inversion clade</taxon>
        <taxon>NPAAA clade</taxon>
        <taxon>Hologalegina</taxon>
        <taxon>IRL clade</taxon>
        <taxon>Trifolieae</taxon>
        <taxon>Trifolium</taxon>
    </lineage>
</organism>
<feature type="region of interest" description="Disordered" evidence="1">
    <location>
        <begin position="1"/>
        <end position="25"/>
    </location>
</feature>
<feature type="non-terminal residue" evidence="2">
    <location>
        <position position="49"/>
    </location>
</feature>
<protein>
    <submittedName>
        <fullName evidence="2">Uncharacterized protein</fullName>
    </submittedName>
</protein>
<accession>A0A392THV1</accession>
<name>A0A392THV1_9FABA</name>
<dbReference type="EMBL" id="LXQA010568103">
    <property type="protein sequence ID" value="MCI59676.1"/>
    <property type="molecule type" value="Genomic_DNA"/>
</dbReference>
<comment type="caution">
    <text evidence="2">The sequence shown here is derived from an EMBL/GenBank/DDBJ whole genome shotgun (WGS) entry which is preliminary data.</text>
</comment>
<evidence type="ECO:0000313" key="2">
    <source>
        <dbReference type="EMBL" id="MCI59676.1"/>
    </source>
</evidence>
<dbReference type="Proteomes" id="UP000265520">
    <property type="component" value="Unassembled WGS sequence"/>
</dbReference>
<evidence type="ECO:0000313" key="3">
    <source>
        <dbReference type="Proteomes" id="UP000265520"/>
    </source>
</evidence>
<evidence type="ECO:0000256" key="1">
    <source>
        <dbReference type="SAM" id="MobiDB-lite"/>
    </source>
</evidence>
<dbReference type="AlphaFoldDB" id="A0A392THV1"/>
<keyword evidence="3" id="KW-1185">Reference proteome</keyword>
<proteinExistence type="predicted"/>
<sequence length="49" mass="5128">MFSFTFDGGERKSDGFAGGGDIRSRDETFLGGDFRSVGFGGGGGMVEKQ</sequence>